<dbReference type="Gene3D" id="1.10.10.10">
    <property type="entry name" value="Winged helix-like DNA-binding domain superfamily/Winged helix DNA-binding domain"/>
    <property type="match status" value="1"/>
</dbReference>
<protein>
    <submittedName>
        <fullName evidence="5">ArsR family transcriptional regulator</fullName>
    </submittedName>
</protein>
<dbReference type="NCBIfam" id="NF033788">
    <property type="entry name" value="HTH_metalloreg"/>
    <property type="match status" value="1"/>
</dbReference>
<dbReference type="Proteomes" id="UP000767854">
    <property type="component" value="Unassembled WGS sequence"/>
</dbReference>
<dbReference type="PANTHER" id="PTHR33154:SF18">
    <property type="entry name" value="ARSENICAL RESISTANCE OPERON REPRESSOR"/>
    <property type="match status" value="1"/>
</dbReference>
<evidence type="ECO:0000256" key="2">
    <source>
        <dbReference type="ARBA" id="ARBA00023125"/>
    </source>
</evidence>
<evidence type="ECO:0000256" key="1">
    <source>
        <dbReference type="ARBA" id="ARBA00023015"/>
    </source>
</evidence>
<name>A0ABS2MRK8_9FIRM</name>
<dbReference type="EMBL" id="JAFBDT010000011">
    <property type="protein sequence ID" value="MBM7562002.1"/>
    <property type="molecule type" value="Genomic_DNA"/>
</dbReference>
<reference evidence="5 6" key="1">
    <citation type="submission" date="2021-01" db="EMBL/GenBank/DDBJ databases">
        <title>Genomic Encyclopedia of Type Strains, Phase IV (KMG-IV): sequencing the most valuable type-strain genomes for metagenomic binning, comparative biology and taxonomic classification.</title>
        <authorList>
            <person name="Goeker M."/>
        </authorList>
    </citation>
    <scope>NUCLEOTIDE SEQUENCE [LARGE SCALE GENOMIC DNA]</scope>
    <source>
        <strain evidence="5 6">DSM 24436</strain>
    </source>
</reference>
<dbReference type="InterPro" id="IPR011991">
    <property type="entry name" value="ArsR-like_HTH"/>
</dbReference>
<organism evidence="5 6">
    <name type="scientific">Fusibacter tunisiensis</name>
    <dbReference type="NCBI Taxonomy" id="1008308"/>
    <lineage>
        <taxon>Bacteria</taxon>
        <taxon>Bacillati</taxon>
        <taxon>Bacillota</taxon>
        <taxon>Clostridia</taxon>
        <taxon>Eubacteriales</taxon>
        <taxon>Eubacteriales Family XII. Incertae Sedis</taxon>
        <taxon>Fusibacter</taxon>
    </lineage>
</organism>
<evidence type="ECO:0000256" key="3">
    <source>
        <dbReference type="ARBA" id="ARBA00023163"/>
    </source>
</evidence>
<keyword evidence="1" id="KW-0805">Transcription regulation</keyword>
<dbReference type="Pfam" id="PF01022">
    <property type="entry name" value="HTH_5"/>
    <property type="match status" value="1"/>
</dbReference>
<dbReference type="CDD" id="cd00090">
    <property type="entry name" value="HTH_ARSR"/>
    <property type="match status" value="1"/>
</dbReference>
<dbReference type="InterPro" id="IPR001845">
    <property type="entry name" value="HTH_ArsR_DNA-bd_dom"/>
</dbReference>
<gene>
    <name evidence="5" type="ORF">JOC49_001545</name>
</gene>
<dbReference type="PROSITE" id="PS50987">
    <property type="entry name" value="HTH_ARSR_2"/>
    <property type="match status" value="1"/>
</dbReference>
<evidence type="ECO:0000259" key="4">
    <source>
        <dbReference type="PROSITE" id="PS50987"/>
    </source>
</evidence>
<accession>A0ABS2MRK8</accession>
<comment type="caution">
    <text evidence="5">The sequence shown here is derived from an EMBL/GenBank/DDBJ whole genome shotgun (WGS) entry which is preliminary data.</text>
</comment>
<keyword evidence="2" id="KW-0238">DNA-binding</keyword>
<dbReference type="SMART" id="SM00418">
    <property type="entry name" value="HTH_ARSR"/>
    <property type="match status" value="1"/>
</dbReference>
<dbReference type="RefSeq" id="WP_204664019.1">
    <property type="nucleotide sequence ID" value="NZ_JAFBDT010000011.1"/>
</dbReference>
<evidence type="ECO:0000313" key="6">
    <source>
        <dbReference type="Proteomes" id="UP000767854"/>
    </source>
</evidence>
<dbReference type="SUPFAM" id="SSF46785">
    <property type="entry name" value="Winged helix' DNA-binding domain"/>
    <property type="match status" value="1"/>
</dbReference>
<dbReference type="PRINTS" id="PR00778">
    <property type="entry name" value="HTHARSR"/>
</dbReference>
<sequence>MVDLFKTLGDLNRLRLLHVMMHQSVCVCELEVILEMTQSNVSRHLSKLKAIHALDSDKEAQWIHYSISKSFVKRHAGLIAYLEGEFTKEPVYQEDLRRLSVYQKEALTCQNITTDKEGVLKILSLNFKGASDG</sequence>
<dbReference type="InterPro" id="IPR051081">
    <property type="entry name" value="HTH_MetalResp_TranReg"/>
</dbReference>
<keyword evidence="3" id="KW-0804">Transcription</keyword>
<evidence type="ECO:0000313" key="5">
    <source>
        <dbReference type="EMBL" id="MBM7562002.1"/>
    </source>
</evidence>
<keyword evidence="6" id="KW-1185">Reference proteome</keyword>
<dbReference type="InterPro" id="IPR036390">
    <property type="entry name" value="WH_DNA-bd_sf"/>
</dbReference>
<dbReference type="InterPro" id="IPR036388">
    <property type="entry name" value="WH-like_DNA-bd_sf"/>
</dbReference>
<proteinExistence type="predicted"/>
<dbReference type="PANTHER" id="PTHR33154">
    <property type="entry name" value="TRANSCRIPTIONAL REGULATOR, ARSR FAMILY"/>
    <property type="match status" value="1"/>
</dbReference>
<feature type="domain" description="HTH arsR-type" evidence="4">
    <location>
        <begin position="1"/>
        <end position="87"/>
    </location>
</feature>